<feature type="chain" id="PRO_5021703933" description="Collagen-like protein" evidence="2">
    <location>
        <begin position="20"/>
        <end position="263"/>
    </location>
</feature>
<dbReference type="Proteomes" id="UP000318833">
    <property type="component" value="Unassembled WGS sequence"/>
</dbReference>
<evidence type="ECO:0000313" key="4">
    <source>
        <dbReference type="Proteomes" id="UP000318833"/>
    </source>
</evidence>
<organism evidence="3 4">
    <name type="scientific">Aquimarina algiphila</name>
    <dbReference type="NCBI Taxonomy" id="2047982"/>
    <lineage>
        <taxon>Bacteria</taxon>
        <taxon>Pseudomonadati</taxon>
        <taxon>Bacteroidota</taxon>
        <taxon>Flavobacteriia</taxon>
        <taxon>Flavobacteriales</taxon>
        <taxon>Flavobacteriaceae</taxon>
        <taxon>Aquimarina</taxon>
    </lineage>
</organism>
<accession>A0A554VRH7</accession>
<keyword evidence="2" id="KW-0732">Signal</keyword>
<proteinExistence type="predicted"/>
<dbReference type="EMBL" id="VLNR01000002">
    <property type="protein sequence ID" value="TSE11257.1"/>
    <property type="molecule type" value="Genomic_DNA"/>
</dbReference>
<dbReference type="RefSeq" id="WP_143915181.1">
    <property type="nucleotide sequence ID" value="NZ_CANMXV010000003.1"/>
</dbReference>
<name>A0A554VRH7_9FLAO</name>
<reference evidence="3 4" key="1">
    <citation type="submission" date="2019-07" db="EMBL/GenBank/DDBJ databases">
        <title>The draft genome sequence of Aquimarina algiphila M91.</title>
        <authorList>
            <person name="Meng X."/>
        </authorList>
    </citation>
    <scope>NUCLEOTIDE SEQUENCE [LARGE SCALE GENOMIC DNA]</scope>
    <source>
        <strain evidence="3 4">M91</strain>
    </source>
</reference>
<dbReference type="Pfam" id="PF01391">
    <property type="entry name" value="Collagen"/>
    <property type="match status" value="1"/>
</dbReference>
<dbReference type="PANTHER" id="PTHR24637:SF417">
    <property type="entry name" value="COL_CUTICLE_N DOMAIN-CONTAINING PROTEIN"/>
    <property type="match status" value="1"/>
</dbReference>
<evidence type="ECO:0000313" key="3">
    <source>
        <dbReference type="EMBL" id="TSE11257.1"/>
    </source>
</evidence>
<feature type="compositionally biased region" description="Acidic residues" evidence="1">
    <location>
        <begin position="36"/>
        <end position="72"/>
    </location>
</feature>
<protein>
    <recommendedName>
        <fullName evidence="5">Collagen-like protein</fullName>
    </recommendedName>
</protein>
<keyword evidence="4" id="KW-1185">Reference proteome</keyword>
<comment type="caution">
    <text evidence="3">The sequence shown here is derived from an EMBL/GenBank/DDBJ whole genome shotgun (WGS) entry which is preliminary data.</text>
</comment>
<evidence type="ECO:0008006" key="5">
    <source>
        <dbReference type="Google" id="ProtNLM"/>
    </source>
</evidence>
<dbReference type="PROSITE" id="PS51257">
    <property type="entry name" value="PROKAR_LIPOPROTEIN"/>
    <property type="match status" value="1"/>
</dbReference>
<feature type="signal peptide" evidence="2">
    <location>
        <begin position="1"/>
        <end position="19"/>
    </location>
</feature>
<evidence type="ECO:0000256" key="1">
    <source>
        <dbReference type="SAM" id="MobiDB-lite"/>
    </source>
</evidence>
<evidence type="ECO:0000256" key="2">
    <source>
        <dbReference type="SAM" id="SignalP"/>
    </source>
</evidence>
<feature type="region of interest" description="Disordered" evidence="1">
    <location>
        <begin position="27"/>
        <end position="79"/>
    </location>
</feature>
<gene>
    <name evidence="3" type="ORF">FOF46_01115</name>
</gene>
<dbReference type="InterPro" id="IPR008160">
    <property type="entry name" value="Collagen"/>
</dbReference>
<sequence>MKKALIILLVLSLGFGCTAVEKNEEIPTIQGLDGQDGQDGEDGTDGEDGNDGTDGNDGEDGEDGTDGEDGADGENCYDGLTDQNGDNVVDIYDCRYIEEKRCTKVINTELCARVQTRFVIKLSIQHKPDVFLSENGLHFIEYEDDKTALLCGNVQNNKTNKRYEIEIKFTGKLDTPQDNTTHQCFHVDGSLWNYYTSFEGWIKSVDGTVDLQLKDIGKMLQIGVDANVLENRPDYLGVAGWFTVPNNQYIELGELNFNIFCKE</sequence>
<dbReference type="PANTHER" id="PTHR24637">
    <property type="entry name" value="COLLAGEN"/>
    <property type="match status" value="1"/>
</dbReference>
<dbReference type="AlphaFoldDB" id="A0A554VRH7"/>